<evidence type="ECO:0000259" key="4">
    <source>
        <dbReference type="PROSITE" id="PS51819"/>
    </source>
</evidence>
<dbReference type="Proteomes" id="UP000028926">
    <property type="component" value="Chromosome"/>
</dbReference>
<dbReference type="InterPro" id="IPR026956">
    <property type="entry name" value="D-ser_dehydrat-like_dom"/>
</dbReference>
<dbReference type="eggNOG" id="COG0346">
    <property type="taxonomic scope" value="Bacteria"/>
</dbReference>
<accession>A0A077ATK4</accession>
<dbReference type="InterPro" id="IPR029068">
    <property type="entry name" value="Glyas_Bleomycin-R_OHBP_Dase"/>
</dbReference>
<dbReference type="PANTHER" id="PTHR28004:SF2">
    <property type="entry name" value="D-SERINE DEHYDRATASE"/>
    <property type="match status" value="1"/>
</dbReference>
<dbReference type="HOGENOM" id="CLU_459835_0_0_5"/>
<dbReference type="AlphaFoldDB" id="A0A077ATK4"/>
<dbReference type="SUPFAM" id="SSF54593">
    <property type="entry name" value="Glyoxalase/Bleomycin resistance protein/Dihydroxybiphenyl dioxygenase"/>
    <property type="match status" value="1"/>
</dbReference>
<protein>
    <recommendedName>
        <fullName evidence="4">VOC domain-containing protein</fullName>
    </recommendedName>
</protein>
<dbReference type="Pfam" id="PF01168">
    <property type="entry name" value="Ala_racemase_N"/>
    <property type="match status" value="1"/>
</dbReference>
<dbReference type="Pfam" id="PF00903">
    <property type="entry name" value="Glyoxalase"/>
    <property type="match status" value="1"/>
</dbReference>
<dbReference type="eggNOG" id="COG3616">
    <property type="taxonomic scope" value="Bacteria"/>
</dbReference>
<dbReference type="InterPro" id="IPR001608">
    <property type="entry name" value="Ala_racemase_N"/>
</dbReference>
<keyword evidence="6" id="KW-1185">Reference proteome</keyword>
<feature type="region of interest" description="Disordered" evidence="3">
    <location>
        <begin position="1"/>
        <end position="21"/>
    </location>
</feature>
<evidence type="ECO:0000256" key="2">
    <source>
        <dbReference type="ARBA" id="ARBA00023239"/>
    </source>
</evidence>
<dbReference type="PROSITE" id="PS51819">
    <property type="entry name" value="VOC"/>
    <property type="match status" value="1"/>
</dbReference>
<comment type="similarity">
    <text evidence="1">Belongs to the DSD1 family.</text>
</comment>
<feature type="domain" description="VOC" evidence="4">
    <location>
        <begin position="25"/>
        <end position="187"/>
    </location>
</feature>
<proteinExistence type="inferred from homology"/>
<dbReference type="GO" id="GO:0036088">
    <property type="term" value="P:D-serine catabolic process"/>
    <property type="evidence" value="ECO:0007669"/>
    <property type="project" value="TreeGrafter"/>
</dbReference>
<evidence type="ECO:0000313" key="6">
    <source>
        <dbReference type="Proteomes" id="UP000028926"/>
    </source>
</evidence>
<dbReference type="Gene3D" id="3.20.20.10">
    <property type="entry name" value="Alanine racemase"/>
    <property type="match status" value="1"/>
</dbReference>
<reference evidence="5 6" key="1">
    <citation type="submission" date="2014-07" db="EMBL/GenBank/DDBJ databases">
        <title>Comparative genomic insights into amoeba endosymbionts belonging to the families of Holosporaceae and Candidatus Midichloriaceae within Rickettsiales.</title>
        <authorList>
            <person name="Wang Z."/>
            <person name="Wu M."/>
        </authorList>
    </citation>
    <scope>NUCLEOTIDE SEQUENCE [LARGE SCALE GENOMIC DNA]</scope>
    <source>
        <strain evidence="5">PRA3</strain>
    </source>
</reference>
<organism evidence="5 6">
    <name type="scientific">Candidatus Odyssella acanthamoebae</name>
    <dbReference type="NCBI Taxonomy" id="91604"/>
    <lineage>
        <taxon>Bacteria</taxon>
        <taxon>Pseudomonadati</taxon>
        <taxon>Pseudomonadota</taxon>
        <taxon>Alphaproteobacteria</taxon>
        <taxon>Holosporales</taxon>
        <taxon>Candidatus Paracaedibacteraceae</taxon>
        <taxon>Candidatus Odyssella</taxon>
    </lineage>
</organism>
<dbReference type="STRING" id="91604.ID47_01710"/>
<dbReference type="RefSeq" id="WP_038463089.1">
    <property type="nucleotide sequence ID" value="NZ_CP008941.1"/>
</dbReference>
<dbReference type="EMBL" id="CP008941">
    <property type="protein sequence ID" value="AIK95726.1"/>
    <property type="molecule type" value="Genomic_DNA"/>
</dbReference>
<dbReference type="InterPro" id="IPR042208">
    <property type="entry name" value="D-ser_dehydrat-like_sf"/>
</dbReference>
<dbReference type="Pfam" id="PF14031">
    <property type="entry name" value="D-ser_dehydrat"/>
    <property type="match status" value="1"/>
</dbReference>
<dbReference type="InterPro" id="IPR037523">
    <property type="entry name" value="VOC_core"/>
</dbReference>
<dbReference type="Gene3D" id="3.10.180.10">
    <property type="entry name" value="2,3-Dihydroxybiphenyl 1,2-Dioxygenase, domain 1"/>
    <property type="match status" value="1"/>
</dbReference>
<evidence type="ECO:0000256" key="3">
    <source>
        <dbReference type="SAM" id="MobiDB-lite"/>
    </source>
</evidence>
<dbReference type="PANTHER" id="PTHR28004">
    <property type="entry name" value="ZGC:162816-RELATED"/>
    <property type="match status" value="1"/>
</dbReference>
<dbReference type="GO" id="GO:0008721">
    <property type="term" value="F:D-serine ammonia-lyase activity"/>
    <property type="evidence" value="ECO:0007669"/>
    <property type="project" value="TreeGrafter"/>
</dbReference>
<dbReference type="Gene3D" id="2.40.37.20">
    <property type="entry name" value="D-serine dehydratase-like domain"/>
    <property type="match status" value="1"/>
</dbReference>
<dbReference type="SUPFAM" id="SSF51419">
    <property type="entry name" value="PLP-binding barrel"/>
    <property type="match status" value="1"/>
</dbReference>
<gene>
    <name evidence="5" type="ORF">ID47_01710</name>
</gene>
<dbReference type="InterPro" id="IPR051466">
    <property type="entry name" value="D-amino_acid_metab_enzyme"/>
</dbReference>
<sequence>MNKINHTHNIPSPATPGTGIPTNMGLDHIGIVVPNAQEAASFLMEVFDAEFDWEVKRDPIPTAGERGWSEIFGVHPDAYMPHVIMLKCGDNVLTQYIELFQWSSPDQYQPQGEGGWHKFSDLGNSYISFTVKDMDRVVSHIKSTVIPKWQGTRFIQDPPMHFPLRGEVCTSTFLVSPWGMWIELTSWSQSKEKGKVIKTQQEYEPHPLVGQHINELPTPAFMIDLDVVDHNINLMRSRILGKGMEWRAPAKGHKCPELAKYMIQKGANGVVLLTLAEAEAFAAAGIQDIYLANIVGSKEELERLSLLAKRVKRLRVAVDNEEYLQDLAAVIQQWEITTPIEVLIELNINHNRCGVTIPEAVKLARQAKEIETTTKAIIFAGITGYEGHTPILSPEEKTLETKKAHGILAKAKTLIEQEGIKVKIVSAGGSCNYIDSLEEGVITEIQAGGGAIGDLLYYNKAHLKDHGHKMGALILTQIISVPHDKSRAMGNAGFKAVGWHPFGGLPQPRDRSDLRVIGLSAEHTKFEGVDQEGSAQLPEMVKGDVQVNRGDKIVLIPGYTDAMGFLHREIYGIRNDRVESVWKTVSNVTWSSQ</sequence>
<evidence type="ECO:0000313" key="5">
    <source>
        <dbReference type="EMBL" id="AIK95726.1"/>
    </source>
</evidence>
<evidence type="ECO:0000256" key="1">
    <source>
        <dbReference type="ARBA" id="ARBA00005323"/>
    </source>
</evidence>
<dbReference type="InterPro" id="IPR004360">
    <property type="entry name" value="Glyas_Fos-R_dOase_dom"/>
</dbReference>
<dbReference type="InterPro" id="IPR029066">
    <property type="entry name" value="PLP-binding_barrel"/>
</dbReference>
<dbReference type="KEGG" id="paca:ID47_01710"/>
<name>A0A077ATK4_9PROT</name>
<keyword evidence="2" id="KW-0456">Lyase</keyword>
<dbReference type="SMART" id="SM01119">
    <property type="entry name" value="D-ser_dehydrat"/>
    <property type="match status" value="1"/>
</dbReference>